<dbReference type="InterPro" id="IPR013083">
    <property type="entry name" value="Znf_RING/FYVE/PHD"/>
</dbReference>
<dbReference type="GO" id="GO:0016567">
    <property type="term" value="P:protein ubiquitination"/>
    <property type="evidence" value="ECO:0007669"/>
    <property type="project" value="UniProtKB-UniPathway"/>
</dbReference>
<evidence type="ECO:0000256" key="1">
    <source>
        <dbReference type="ARBA" id="ARBA00004906"/>
    </source>
</evidence>
<name>A0A835VAI0_VANPL</name>
<keyword evidence="2" id="KW-0808">Transferase</keyword>
<dbReference type="PANTHER" id="PTHR23315">
    <property type="entry name" value="U BOX DOMAIN-CONTAINING"/>
    <property type="match status" value="1"/>
</dbReference>
<comment type="pathway">
    <text evidence="1">Protein modification; protein ubiquitination.</text>
</comment>
<dbReference type="Proteomes" id="UP000639772">
    <property type="component" value="Unassembled WGS sequence"/>
</dbReference>
<accession>A0A835VAI0</accession>
<dbReference type="PANTHER" id="PTHR23315:SF49">
    <property type="entry name" value="RING-TYPE E3 UBIQUITIN TRANSFERASE"/>
    <property type="match status" value="1"/>
</dbReference>
<evidence type="ECO:0000313" key="4">
    <source>
        <dbReference type="EMBL" id="KAG0493569.1"/>
    </source>
</evidence>
<dbReference type="UniPathway" id="UPA00143"/>
<evidence type="ECO:0000256" key="2">
    <source>
        <dbReference type="ARBA" id="ARBA00022679"/>
    </source>
</evidence>
<proteinExistence type="predicted"/>
<dbReference type="AlphaFoldDB" id="A0A835VAI0"/>
<dbReference type="Pfam" id="PF04564">
    <property type="entry name" value="U-box"/>
    <property type="match status" value="1"/>
</dbReference>
<dbReference type="Gene3D" id="3.30.40.10">
    <property type="entry name" value="Zinc/RING finger domain, C3HC4 (zinc finger)"/>
    <property type="match status" value="1"/>
</dbReference>
<sequence length="186" mass="21030">MAIKRLANESCAQNPESSPQITSLLGKFKQNTGIEDENGLNEVTLPKYLQKCPLMIPNDFLCPISLEIMMDPVIVATGQSYERSSIQKWLDAGHRTCPKTRQTLSHWCEKNMVELMKKDALPSPELKDHNDKIKALVHNLSSLHLDVERKAVKRIRKLSKENPENCVLIAKFGGIPSLIHFFPTLI</sequence>
<dbReference type="Gene3D" id="1.25.10.10">
    <property type="entry name" value="Leucine-rich Repeat Variant"/>
    <property type="match status" value="1"/>
</dbReference>
<protein>
    <recommendedName>
        <fullName evidence="3">U-box domain-containing protein</fullName>
    </recommendedName>
</protein>
<evidence type="ECO:0000259" key="3">
    <source>
        <dbReference type="PROSITE" id="PS51698"/>
    </source>
</evidence>
<dbReference type="InterPro" id="IPR011989">
    <property type="entry name" value="ARM-like"/>
</dbReference>
<dbReference type="CDD" id="cd16664">
    <property type="entry name" value="RING-Ubox_PUB"/>
    <property type="match status" value="1"/>
</dbReference>
<dbReference type="PROSITE" id="PS51698">
    <property type="entry name" value="U_BOX"/>
    <property type="match status" value="1"/>
</dbReference>
<dbReference type="SMART" id="SM00504">
    <property type="entry name" value="Ubox"/>
    <property type="match status" value="1"/>
</dbReference>
<dbReference type="EMBL" id="JADCNM010000002">
    <property type="protein sequence ID" value="KAG0493569.1"/>
    <property type="molecule type" value="Genomic_DNA"/>
</dbReference>
<gene>
    <name evidence="4" type="ORF">HPP92_004563</name>
</gene>
<feature type="domain" description="U-box" evidence="3">
    <location>
        <begin position="55"/>
        <end position="106"/>
    </location>
</feature>
<dbReference type="OrthoDB" id="10064100at2759"/>
<dbReference type="InterPro" id="IPR003613">
    <property type="entry name" value="Ubox_domain"/>
</dbReference>
<organism evidence="4 5">
    <name type="scientific">Vanilla planifolia</name>
    <name type="common">Vanilla</name>
    <dbReference type="NCBI Taxonomy" id="51239"/>
    <lineage>
        <taxon>Eukaryota</taxon>
        <taxon>Viridiplantae</taxon>
        <taxon>Streptophyta</taxon>
        <taxon>Embryophyta</taxon>
        <taxon>Tracheophyta</taxon>
        <taxon>Spermatophyta</taxon>
        <taxon>Magnoliopsida</taxon>
        <taxon>Liliopsida</taxon>
        <taxon>Asparagales</taxon>
        <taxon>Orchidaceae</taxon>
        <taxon>Vanilloideae</taxon>
        <taxon>Vanilleae</taxon>
        <taxon>Vanilla</taxon>
    </lineage>
</organism>
<evidence type="ECO:0000313" key="5">
    <source>
        <dbReference type="Proteomes" id="UP000639772"/>
    </source>
</evidence>
<dbReference type="InterPro" id="IPR045210">
    <property type="entry name" value="RING-Ubox_PUB"/>
</dbReference>
<comment type="caution">
    <text evidence="4">The sequence shown here is derived from an EMBL/GenBank/DDBJ whole genome shotgun (WGS) entry which is preliminary data.</text>
</comment>
<reference evidence="4 5" key="1">
    <citation type="journal article" date="2020" name="Nat. Food">
        <title>A phased Vanilla planifolia genome enables genetic improvement of flavour and production.</title>
        <authorList>
            <person name="Hasing T."/>
            <person name="Tang H."/>
            <person name="Brym M."/>
            <person name="Khazi F."/>
            <person name="Huang T."/>
            <person name="Chambers A.H."/>
        </authorList>
    </citation>
    <scope>NUCLEOTIDE SEQUENCE [LARGE SCALE GENOMIC DNA]</scope>
    <source>
        <tissue evidence="4">Leaf</tissue>
    </source>
</reference>
<dbReference type="GO" id="GO:0004842">
    <property type="term" value="F:ubiquitin-protein transferase activity"/>
    <property type="evidence" value="ECO:0007669"/>
    <property type="project" value="InterPro"/>
</dbReference>
<dbReference type="SUPFAM" id="SSF57850">
    <property type="entry name" value="RING/U-box"/>
    <property type="match status" value="1"/>
</dbReference>